<accession>A0ABV9QXZ9</accession>
<keyword evidence="3" id="KW-1185">Reference proteome</keyword>
<sequence length="132" mass="14296">MVTTTRKRRVGDRAFTGPLPIRIKHARRVAGVTQALLARAVGVGPSAVAQWESPGGSSPTVAHLVQIAVSCGVSFEWLATGRGPVAVAAGDVPAIEPASFAVDFMEERMLTAFRRVPARKRECFLTWMEEFF</sequence>
<dbReference type="EMBL" id="JBHSHD010000010">
    <property type="protein sequence ID" value="MFC4821737.1"/>
    <property type="molecule type" value="Genomic_DNA"/>
</dbReference>
<dbReference type="InterPro" id="IPR010982">
    <property type="entry name" value="Lambda_DNA-bd_dom_sf"/>
</dbReference>
<dbReference type="Pfam" id="PF01381">
    <property type="entry name" value="HTH_3"/>
    <property type="match status" value="1"/>
</dbReference>
<reference evidence="3" key="1">
    <citation type="journal article" date="2019" name="Int. J. Syst. Evol. Microbiol.">
        <title>The Global Catalogue of Microorganisms (GCM) 10K type strain sequencing project: providing services to taxonomists for standard genome sequencing and annotation.</title>
        <authorList>
            <consortium name="The Broad Institute Genomics Platform"/>
            <consortium name="The Broad Institute Genome Sequencing Center for Infectious Disease"/>
            <person name="Wu L."/>
            <person name="Ma J."/>
        </authorList>
    </citation>
    <scope>NUCLEOTIDE SEQUENCE [LARGE SCALE GENOMIC DNA]</scope>
    <source>
        <strain evidence="3">CCUG 30340</strain>
    </source>
</reference>
<dbReference type="SMART" id="SM00530">
    <property type="entry name" value="HTH_XRE"/>
    <property type="match status" value="1"/>
</dbReference>
<proteinExistence type="predicted"/>
<organism evidence="2 3">
    <name type="scientific">Dokdonella ginsengisoli</name>
    <dbReference type="NCBI Taxonomy" id="363846"/>
    <lineage>
        <taxon>Bacteria</taxon>
        <taxon>Pseudomonadati</taxon>
        <taxon>Pseudomonadota</taxon>
        <taxon>Gammaproteobacteria</taxon>
        <taxon>Lysobacterales</taxon>
        <taxon>Rhodanobacteraceae</taxon>
        <taxon>Dokdonella</taxon>
    </lineage>
</organism>
<feature type="domain" description="HTH cro/C1-type" evidence="1">
    <location>
        <begin position="23"/>
        <end position="78"/>
    </location>
</feature>
<dbReference type="SUPFAM" id="SSF47413">
    <property type="entry name" value="lambda repressor-like DNA-binding domains"/>
    <property type="match status" value="1"/>
</dbReference>
<dbReference type="Gene3D" id="1.10.260.40">
    <property type="entry name" value="lambda repressor-like DNA-binding domains"/>
    <property type="match status" value="1"/>
</dbReference>
<dbReference type="InterPro" id="IPR001387">
    <property type="entry name" value="Cro/C1-type_HTH"/>
</dbReference>
<comment type="caution">
    <text evidence="2">The sequence shown here is derived from an EMBL/GenBank/DDBJ whole genome shotgun (WGS) entry which is preliminary data.</text>
</comment>
<gene>
    <name evidence="2" type="ORF">ACFO6Q_15525</name>
</gene>
<evidence type="ECO:0000259" key="1">
    <source>
        <dbReference type="PROSITE" id="PS50943"/>
    </source>
</evidence>
<evidence type="ECO:0000313" key="2">
    <source>
        <dbReference type="EMBL" id="MFC4821737.1"/>
    </source>
</evidence>
<dbReference type="RefSeq" id="WP_380022008.1">
    <property type="nucleotide sequence ID" value="NZ_JBHSHD010000010.1"/>
</dbReference>
<dbReference type="Proteomes" id="UP001595886">
    <property type="component" value="Unassembled WGS sequence"/>
</dbReference>
<dbReference type="CDD" id="cd00093">
    <property type="entry name" value="HTH_XRE"/>
    <property type="match status" value="1"/>
</dbReference>
<dbReference type="PROSITE" id="PS50943">
    <property type="entry name" value="HTH_CROC1"/>
    <property type="match status" value="1"/>
</dbReference>
<evidence type="ECO:0000313" key="3">
    <source>
        <dbReference type="Proteomes" id="UP001595886"/>
    </source>
</evidence>
<protein>
    <submittedName>
        <fullName evidence="2">Helix-turn-helix domain-containing protein</fullName>
    </submittedName>
</protein>
<name>A0ABV9QXZ9_9GAMM</name>